<dbReference type="Proteomes" id="UP001199296">
    <property type="component" value="Unassembled WGS sequence"/>
</dbReference>
<proteinExistence type="predicted"/>
<sequence length="203" mass="24229">MNRKLYEYYILINIIKVMNECEFKWSDKDQLQKRIRKNYALNISSGTVLTFYSDKRIIEVHYDEELDNITKPSSNNETSFISDGKNLKPDFRIDVYDRKMNHKRSFIIEVKYRSFDKLYSEVSNTNVFNKLIDYKDKIKVLPSYGYAIDKVLVAYPEDIYYHQKLNKQRSGTFIFAQLSPSINNDGQFGYEEFKNEVKKLIIK</sequence>
<gene>
    <name evidence="1" type="ORF">LJ207_12220</name>
</gene>
<reference evidence="1 2" key="1">
    <citation type="submission" date="2021-10" db="EMBL/GenBank/DDBJ databases">
        <authorList>
            <person name="Grouzdev D.S."/>
            <person name="Pantiukh K.S."/>
            <person name="Krutkina M.S."/>
        </authorList>
    </citation>
    <scope>NUCLEOTIDE SEQUENCE [LARGE SCALE GENOMIC DNA]</scope>
    <source>
        <strain evidence="1 2">Z-7514</strain>
    </source>
</reference>
<keyword evidence="2" id="KW-1185">Reference proteome</keyword>
<dbReference type="Pfam" id="PF04411">
    <property type="entry name" value="PDDEXK_7"/>
    <property type="match status" value="1"/>
</dbReference>
<dbReference type="EMBL" id="JAJFAT010000040">
    <property type="protein sequence ID" value="MCC3146075.1"/>
    <property type="molecule type" value="Genomic_DNA"/>
</dbReference>
<evidence type="ECO:0000313" key="1">
    <source>
        <dbReference type="EMBL" id="MCC3146075.1"/>
    </source>
</evidence>
<evidence type="ECO:0000313" key="2">
    <source>
        <dbReference type="Proteomes" id="UP001199296"/>
    </source>
</evidence>
<comment type="caution">
    <text evidence="1">The sequence shown here is derived from an EMBL/GenBank/DDBJ whole genome shotgun (WGS) entry which is preliminary data.</text>
</comment>
<dbReference type="RefSeq" id="WP_229346772.1">
    <property type="nucleotide sequence ID" value="NZ_JAJFAT010000040.1"/>
</dbReference>
<dbReference type="InterPro" id="IPR007505">
    <property type="entry name" value="PDDEXK_7"/>
</dbReference>
<organism evidence="1 2">
    <name type="scientific">Halanaerobium polyolivorans</name>
    <dbReference type="NCBI Taxonomy" id="2886943"/>
    <lineage>
        <taxon>Bacteria</taxon>
        <taxon>Bacillati</taxon>
        <taxon>Bacillota</taxon>
        <taxon>Clostridia</taxon>
        <taxon>Halanaerobiales</taxon>
        <taxon>Halanaerobiaceae</taxon>
        <taxon>Halanaerobium</taxon>
    </lineage>
</organism>
<name>A0AAW4X2S9_9FIRM</name>
<accession>A0AAW4X2S9</accession>
<dbReference type="AlphaFoldDB" id="A0AAW4X2S9"/>
<protein>
    <submittedName>
        <fullName evidence="1">Uncharacterized protein</fullName>
    </submittedName>
</protein>